<dbReference type="AlphaFoldDB" id="A0A7Y7YIY9"/>
<accession>A0A7Y7YIY9</accession>
<gene>
    <name evidence="1" type="ORF">HX876_34180</name>
</gene>
<dbReference type="EMBL" id="JACAQD010000071">
    <property type="protein sequence ID" value="NWC37403.1"/>
    <property type="molecule type" value="Genomic_DNA"/>
</dbReference>
<organism evidence="1 2">
    <name type="scientific">Pseudomonas gingeri</name>
    <dbReference type="NCBI Taxonomy" id="117681"/>
    <lineage>
        <taxon>Bacteria</taxon>
        <taxon>Pseudomonadati</taxon>
        <taxon>Pseudomonadota</taxon>
        <taxon>Gammaproteobacteria</taxon>
        <taxon>Pseudomonadales</taxon>
        <taxon>Pseudomonadaceae</taxon>
        <taxon>Pseudomonas</taxon>
    </lineage>
</organism>
<dbReference type="RefSeq" id="WP_177063771.1">
    <property type="nucleotide sequence ID" value="NZ_JACAPS010000075.1"/>
</dbReference>
<sequence>MFQSIIGATLKRREGSERQGVTSFKGMENRSLWAQPARGAGLSGVRLDAEEFIRIWGGSDDDGCVG</sequence>
<dbReference type="Proteomes" id="UP000520592">
    <property type="component" value="Unassembled WGS sequence"/>
</dbReference>
<evidence type="ECO:0000313" key="1">
    <source>
        <dbReference type="EMBL" id="NWC37403.1"/>
    </source>
</evidence>
<name>A0A7Y7YIY9_9PSED</name>
<proteinExistence type="predicted"/>
<reference evidence="1 2" key="1">
    <citation type="submission" date="2020-04" db="EMBL/GenBank/DDBJ databases">
        <title>Molecular characterization of pseudomonads from Agaricus bisporus reveal novel blotch 2 pathogens in Western Europe.</title>
        <authorList>
            <person name="Taparia T."/>
            <person name="Krijger M."/>
            <person name="Haynes E."/>
            <person name="Elpinstone J.G."/>
            <person name="Noble R."/>
            <person name="Van Der Wolf J."/>
        </authorList>
    </citation>
    <scope>NUCLEOTIDE SEQUENCE [LARGE SCALE GENOMIC DNA]</scope>
    <source>
        <strain evidence="1 2">IPO3737</strain>
    </source>
</reference>
<protein>
    <submittedName>
        <fullName evidence="1">Uncharacterized protein</fullName>
    </submittedName>
</protein>
<comment type="caution">
    <text evidence="1">The sequence shown here is derived from an EMBL/GenBank/DDBJ whole genome shotgun (WGS) entry which is preliminary data.</text>
</comment>
<evidence type="ECO:0000313" key="2">
    <source>
        <dbReference type="Proteomes" id="UP000520592"/>
    </source>
</evidence>